<protein>
    <recommendedName>
        <fullName evidence="2">Electron transfer flavoprotein subunit beta</fullName>
    </recommendedName>
</protein>
<dbReference type="InterPro" id="IPR012255">
    <property type="entry name" value="ETF_b"/>
</dbReference>
<dbReference type="Proteomes" id="UP000568106">
    <property type="component" value="Unassembled WGS sequence"/>
</dbReference>
<dbReference type="PANTHER" id="PTHR21294">
    <property type="entry name" value="ELECTRON TRANSFER FLAVOPROTEIN BETA-SUBUNIT"/>
    <property type="match status" value="1"/>
</dbReference>
<sequence length="252" mass="27563">MRILTYIRQVLDAEESVHIANNAVALENSKLVMDTMDEYGVEEALRLRESGIEAEIVAVAVGPARVQDALRTALAIGADRAIHVETDIRLDAIALSKVLAQLATQEQATLILSGGQQADWDSHALAAATAERLHWPQVTWTSALELKGTTLTGKHDADEGSESFTLELPAVVTTQQGLNEPRYPTLPNIMKSKKKELRKESLDQFDVMPKLKFVSAEIQVKNRLNKILDGKDAPAAAAQLVDLLRNEARVIA</sequence>
<dbReference type="GO" id="GO:0009055">
    <property type="term" value="F:electron transfer activity"/>
    <property type="evidence" value="ECO:0007669"/>
    <property type="project" value="InterPro"/>
</dbReference>
<dbReference type="Gene3D" id="3.40.50.620">
    <property type="entry name" value="HUPs"/>
    <property type="match status" value="1"/>
</dbReference>
<dbReference type="CDD" id="cd01714">
    <property type="entry name" value="ETF_beta"/>
    <property type="match status" value="1"/>
</dbReference>
<evidence type="ECO:0000259" key="5">
    <source>
        <dbReference type="SMART" id="SM00893"/>
    </source>
</evidence>
<comment type="similarity">
    <text evidence="1">Belongs to the ETF beta-subunit/FixA family.</text>
</comment>
<dbReference type="PANTHER" id="PTHR21294:SF8">
    <property type="entry name" value="ELECTRON TRANSFER FLAVOPROTEIN SUBUNIT BETA"/>
    <property type="match status" value="1"/>
</dbReference>
<gene>
    <name evidence="6" type="ORF">HDF09_001711</name>
</gene>
<proteinExistence type="inferred from homology"/>
<evidence type="ECO:0000256" key="3">
    <source>
        <dbReference type="ARBA" id="ARBA00022448"/>
    </source>
</evidence>
<dbReference type="InterPro" id="IPR014730">
    <property type="entry name" value="ETF_a/b_N"/>
</dbReference>
<keyword evidence="4" id="KW-0249">Electron transport</keyword>
<dbReference type="EMBL" id="JACHDY010000002">
    <property type="protein sequence ID" value="MBB5317042.1"/>
    <property type="molecule type" value="Genomic_DNA"/>
</dbReference>
<feature type="domain" description="Electron transfer flavoprotein alpha/beta-subunit N-terminal" evidence="5">
    <location>
        <begin position="21"/>
        <end position="209"/>
    </location>
</feature>
<organism evidence="6 7">
    <name type="scientific">Tunturiibacter empetritectus</name>
    <dbReference type="NCBI Taxonomy" id="3069691"/>
    <lineage>
        <taxon>Bacteria</taxon>
        <taxon>Pseudomonadati</taxon>
        <taxon>Acidobacteriota</taxon>
        <taxon>Terriglobia</taxon>
        <taxon>Terriglobales</taxon>
        <taxon>Acidobacteriaceae</taxon>
        <taxon>Tunturiibacter</taxon>
    </lineage>
</organism>
<accession>A0A7W8IH20</accession>
<comment type="caution">
    <text evidence="6">The sequence shown here is derived from an EMBL/GenBank/DDBJ whole genome shotgun (WGS) entry which is preliminary data.</text>
</comment>
<dbReference type="SUPFAM" id="SSF52402">
    <property type="entry name" value="Adenine nucleotide alpha hydrolases-like"/>
    <property type="match status" value="1"/>
</dbReference>
<dbReference type="InterPro" id="IPR033948">
    <property type="entry name" value="ETF_beta_N"/>
</dbReference>
<name>A0A7W8IH20_9BACT</name>
<evidence type="ECO:0000313" key="6">
    <source>
        <dbReference type="EMBL" id="MBB5317042.1"/>
    </source>
</evidence>
<dbReference type="Pfam" id="PF01012">
    <property type="entry name" value="ETF"/>
    <property type="match status" value="1"/>
</dbReference>
<reference evidence="6" key="1">
    <citation type="submission" date="2020-08" db="EMBL/GenBank/DDBJ databases">
        <title>Genomic Encyclopedia of Type Strains, Phase IV (KMG-V): Genome sequencing to study the core and pangenomes of soil and plant-associated prokaryotes.</title>
        <authorList>
            <person name="Whitman W."/>
        </authorList>
    </citation>
    <scope>NUCLEOTIDE SEQUENCE [LARGE SCALE GENOMIC DNA]</scope>
    <source>
        <strain evidence="6">M8UP27</strain>
    </source>
</reference>
<evidence type="ECO:0000256" key="4">
    <source>
        <dbReference type="ARBA" id="ARBA00022982"/>
    </source>
</evidence>
<keyword evidence="7" id="KW-1185">Reference proteome</keyword>
<keyword evidence="3" id="KW-0813">Transport</keyword>
<evidence type="ECO:0000256" key="2">
    <source>
        <dbReference type="ARBA" id="ARBA00016797"/>
    </source>
</evidence>
<evidence type="ECO:0000313" key="7">
    <source>
        <dbReference type="Proteomes" id="UP000568106"/>
    </source>
</evidence>
<dbReference type="AlphaFoldDB" id="A0A7W8IH20"/>
<dbReference type="SMART" id="SM00893">
    <property type="entry name" value="ETF"/>
    <property type="match status" value="1"/>
</dbReference>
<evidence type="ECO:0000256" key="1">
    <source>
        <dbReference type="ARBA" id="ARBA00007557"/>
    </source>
</evidence>
<dbReference type="InterPro" id="IPR014729">
    <property type="entry name" value="Rossmann-like_a/b/a_fold"/>
</dbReference>
<dbReference type="PIRSF" id="PIRSF000090">
    <property type="entry name" value="Beta-ETF"/>
    <property type="match status" value="1"/>
</dbReference>